<name>M2ZA47_9NOCA</name>
<protein>
    <submittedName>
        <fullName evidence="1">Uncharacterized protein</fullName>
    </submittedName>
</protein>
<comment type="caution">
    <text evidence="1">The sequence shown here is derived from an EMBL/GenBank/DDBJ whole genome shotgun (WGS) entry which is preliminary data.</text>
</comment>
<dbReference type="PATRIC" id="fig|1278076.4.peg.4369"/>
<dbReference type="Proteomes" id="UP000011731">
    <property type="component" value="Unassembled WGS sequence"/>
</dbReference>
<gene>
    <name evidence="1" type="ORF">G352_21291</name>
</gene>
<evidence type="ECO:0000313" key="2">
    <source>
        <dbReference type="Proteomes" id="UP000011731"/>
    </source>
</evidence>
<sequence>MDRYPNAPGHRAHTVDTSDPQTLVALVGAASRLRAVAP</sequence>
<evidence type="ECO:0000313" key="1">
    <source>
        <dbReference type="EMBL" id="EME57254.1"/>
    </source>
</evidence>
<reference evidence="1 2" key="1">
    <citation type="journal article" date="2013" name="Genome Announc.">
        <title>Draft Genome Sequence of Rhodococcus ruber Strain BKS 20-38.</title>
        <authorList>
            <person name="Bala M."/>
            <person name="Kumar S."/>
            <person name="Raghava G.P."/>
            <person name="Mayilraj S."/>
        </authorList>
    </citation>
    <scope>NUCLEOTIDE SEQUENCE [LARGE SCALE GENOMIC DNA]</scope>
    <source>
        <strain evidence="1 2">BKS 20-38</strain>
    </source>
</reference>
<proteinExistence type="predicted"/>
<accession>M2ZA47</accession>
<dbReference type="EMBL" id="AOEX01000077">
    <property type="protein sequence ID" value="EME57254.1"/>
    <property type="molecule type" value="Genomic_DNA"/>
</dbReference>
<keyword evidence="2" id="KW-1185">Reference proteome</keyword>
<organism evidence="1 2">
    <name type="scientific">Rhodococcus ruber BKS 20-38</name>
    <dbReference type="NCBI Taxonomy" id="1278076"/>
    <lineage>
        <taxon>Bacteria</taxon>
        <taxon>Bacillati</taxon>
        <taxon>Actinomycetota</taxon>
        <taxon>Actinomycetes</taxon>
        <taxon>Mycobacteriales</taxon>
        <taxon>Nocardiaceae</taxon>
        <taxon>Rhodococcus</taxon>
    </lineage>
</organism>
<dbReference type="AlphaFoldDB" id="M2ZA47"/>